<reference evidence="2 3" key="1">
    <citation type="journal article" date="2019" name="Sci. Transl. Med.">
        <title>Quorum sensing between bacterial species on the skin protects against epidermal injury in atopic dermatitis.</title>
        <authorList>
            <person name="Williams M.R."/>
        </authorList>
    </citation>
    <scope>NUCLEOTIDE SEQUENCE [LARGE SCALE GENOMIC DNA]</scope>
    <source>
        <strain evidence="2 3">H8</strain>
    </source>
</reference>
<evidence type="ECO:0000313" key="3">
    <source>
        <dbReference type="Proteomes" id="UP000291949"/>
    </source>
</evidence>
<evidence type="ECO:0000256" key="1">
    <source>
        <dbReference type="SAM" id="MobiDB-lite"/>
    </source>
</evidence>
<comment type="caution">
    <text evidence="2">The sequence shown here is derived from an EMBL/GenBank/DDBJ whole genome shotgun (WGS) entry which is preliminary data.</text>
</comment>
<feature type="non-terminal residue" evidence="2">
    <location>
        <position position="1"/>
    </location>
</feature>
<organism evidence="2 3">
    <name type="scientific">Staphylococcus capitis</name>
    <dbReference type="NCBI Taxonomy" id="29388"/>
    <lineage>
        <taxon>Bacteria</taxon>
        <taxon>Bacillati</taxon>
        <taxon>Bacillota</taxon>
        <taxon>Bacilli</taxon>
        <taxon>Bacillales</taxon>
        <taxon>Staphylococcaceae</taxon>
        <taxon>Staphylococcus</taxon>
    </lineage>
</organism>
<feature type="compositionally biased region" description="Polar residues" evidence="1">
    <location>
        <begin position="36"/>
        <end position="54"/>
    </location>
</feature>
<evidence type="ECO:0000313" key="2">
    <source>
        <dbReference type="EMBL" id="TBW67968.1"/>
    </source>
</evidence>
<sequence>AVVSQYIKEADLSSYDTVDAVRIINGQPEIDEQTDDATTTQPHDQTTSSQSNTHLEGAQPKHPGKVSQPNKKDNDHKVVAIHESPHPCINHHKSIAPKHHANDMANTNHKHLTSTHTQQCHTHAIAIDKHKNY</sequence>
<dbReference type="AlphaFoldDB" id="A0A7Z7YRZ8"/>
<proteinExistence type="predicted"/>
<dbReference type="EMBL" id="SCHC01000731">
    <property type="protein sequence ID" value="TBW67968.1"/>
    <property type="molecule type" value="Genomic_DNA"/>
</dbReference>
<dbReference type="Proteomes" id="UP000291949">
    <property type="component" value="Unassembled WGS sequence"/>
</dbReference>
<gene>
    <name evidence="2" type="ORF">EQ811_16425</name>
</gene>
<protein>
    <submittedName>
        <fullName evidence="2">Bifunctional metallophosphatase/5'-nucleotidase</fullName>
    </submittedName>
</protein>
<name>A0A7Z7YRZ8_STACP</name>
<feature type="region of interest" description="Disordered" evidence="1">
    <location>
        <begin position="25"/>
        <end position="77"/>
    </location>
</feature>
<feature type="non-terminal residue" evidence="2">
    <location>
        <position position="133"/>
    </location>
</feature>
<accession>A0A7Z7YRZ8</accession>